<sequence>MDSSLWCQLNVRFPVWEDAEAVALTQLAPLLRAAEDDGLLTEWFVIRKSPCWRLRYVPAPGAPDRLGQDLDALIANQSITGWTEIIYEPEVHAFGGPGAMACAHRLFHHDSRNLLNHLGAHGAHRREISLMLCSLLMRSAGLDWYEQGDVWARVCIHRASPPGIERPSGDRPKAAVHRLITVNGEDMMRAGGPLVDITGWARAYIEAGEDLKHLAESGQLHRGLRDVLAHHVLFAWNRIALPYSTQTTLATTAKDIIFGPDPTTDGSTTTHVDNP</sequence>
<dbReference type="GO" id="GO:0032259">
    <property type="term" value="P:methylation"/>
    <property type="evidence" value="ECO:0007669"/>
    <property type="project" value="UniProtKB-KW"/>
</dbReference>
<dbReference type="EMBL" id="JACERG010000017">
    <property type="protein sequence ID" value="MBA5224569.1"/>
    <property type="molecule type" value="Genomic_DNA"/>
</dbReference>
<organism evidence="2 3">
    <name type="scientific">Streptomyces griseoaurantiacus</name>
    <dbReference type="NCBI Taxonomy" id="68213"/>
    <lineage>
        <taxon>Bacteria</taxon>
        <taxon>Bacillati</taxon>
        <taxon>Actinomycetota</taxon>
        <taxon>Actinomycetes</taxon>
        <taxon>Kitasatosporales</taxon>
        <taxon>Streptomycetaceae</taxon>
        <taxon>Streptomyces</taxon>
        <taxon>Streptomyces aurantiacus group</taxon>
    </lineage>
</organism>
<dbReference type="AlphaFoldDB" id="A0A7W2DX02"/>
<dbReference type="Pfam" id="PF14028">
    <property type="entry name" value="Lant_dehydr_C"/>
    <property type="match status" value="1"/>
</dbReference>
<reference evidence="2 3" key="1">
    <citation type="submission" date="2020-07" db="EMBL/GenBank/DDBJ databases">
        <title>Differential regulation of undecylprodigiosin biosynthesis in the yeast-scavenging Streptomyces strain MBK6.</title>
        <authorList>
            <person name="Baral B."/>
            <person name="Siitonen V."/>
            <person name="Laughlin M."/>
            <person name="Yamada K."/>
            <person name="Ilomaeki M."/>
            <person name="Metsae-Ketelae M."/>
            <person name="Niemi J."/>
        </authorList>
    </citation>
    <scope>NUCLEOTIDE SEQUENCE [LARGE SCALE GENOMIC DNA]</scope>
    <source>
        <strain evidence="2 3">MBK6</strain>
    </source>
</reference>
<dbReference type="Proteomes" id="UP000587608">
    <property type="component" value="Unassembled WGS sequence"/>
</dbReference>
<accession>A0A7W2DX02</accession>
<keyword evidence="2" id="KW-0489">Methyltransferase</keyword>
<dbReference type="GO" id="GO:0008168">
    <property type="term" value="F:methyltransferase activity"/>
    <property type="evidence" value="ECO:0007669"/>
    <property type="project" value="UniProtKB-KW"/>
</dbReference>
<evidence type="ECO:0000313" key="2">
    <source>
        <dbReference type="EMBL" id="MBA5224569.1"/>
    </source>
</evidence>
<protein>
    <submittedName>
        <fullName evidence="2">Methyltransferase</fullName>
    </submittedName>
</protein>
<gene>
    <name evidence="2" type="ORF">H1X69_24665</name>
</gene>
<evidence type="ECO:0000259" key="1">
    <source>
        <dbReference type="Pfam" id="PF14028"/>
    </source>
</evidence>
<evidence type="ECO:0000313" key="3">
    <source>
        <dbReference type="Proteomes" id="UP000587608"/>
    </source>
</evidence>
<keyword evidence="2" id="KW-0808">Transferase</keyword>
<comment type="caution">
    <text evidence="2">The sequence shown here is derived from an EMBL/GenBank/DDBJ whole genome shotgun (WGS) entry which is preliminary data.</text>
</comment>
<feature type="domain" description="Thiopeptide-type bacteriocin biosynthesis" evidence="1">
    <location>
        <begin position="6"/>
        <end position="239"/>
    </location>
</feature>
<dbReference type="InterPro" id="IPR023809">
    <property type="entry name" value="Thiopep_bacteriocin_synth_dom"/>
</dbReference>
<dbReference type="NCBIfam" id="TIGR03891">
    <property type="entry name" value="thiopep_ocin"/>
    <property type="match status" value="1"/>
</dbReference>
<name>A0A7W2DX02_9ACTN</name>
<proteinExistence type="predicted"/>